<evidence type="ECO:0000313" key="2">
    <source>
        <dbReference type="Proteomes" id="UP000780875"/>
    </source>
</evidence>
<gene>
    <name evidence="1" type="ORF">K8U61_16430</name>
</gene>
<dbReference type="EMBL" id="JAIQZJ010000009">
    <property type="protein sequence ID" value="MBZ5739763.1"/>
    <property type="molecule type" value="Genomic_DNA"/>
</dbReference>
<reference evidence="1 2" key="1">
    <citation type="submission" date="2021-09" db="EMBL/GenBank/DDBJ databases">
        <title>Whole genome sequence of Nocardioides sp. GBK3QG-3.</title>
        <authorList>
            <person name="Tuo L."/>
        </authorList>
    </citation>
    <scope>NUCLEOTIDE SEQUENCE [LARGE SCALE GENOMIC DNA]</scope>
    <source>
        <strain evidence="1 2">GBK3QG-3</strain>
    </source>
</reference>
<keyword evidence="2" id="KW-1185">Reference proteome</keyword>
<comment type="caution">
    <text evidence="1">The sequence shown here is derived from an EMBL/GenBank/DDBJ whole genome shotgun (WGS) entry which is preliminary data.</text>
</comment>
<dbReference type="RefSeq" id="WP_224124123.1">
    <property type="nucleotide sequence ID" value="NZ_JAIQZJ010000009.1"/>
</dbReference>
<accession>A0ABS7UFH6</accession>
<organism evidence="1 2">
    <name type="scientific">Nocardioides mangrovi</name>
    <dbReference type="NCBI Taxonomy" id="2874580"/>
    <lineage>
        <taxon>Bacteria</taxon>
        <taxon>Bacillati</taxon>
        <taxon>Actinomycetota</taxon>
        <taxon>Actinomycetes</taxon>
        <taxon>Propionibacteriales</taxon>
        <taxon>Nocardioidaceae</taxon>
        <taxon>Nocardioides</taxon>
    </lineage>
</organism>
<sequence length="157" mass="17365">MTEIYEACTHEWGALVHGGMETMWLLDESAHAIVNGLWLSSLLCSHAACERHLAGLLLFHEESLPPRWRQWGLGTLLDAAKDRDMLPDDLHEPLSSLNEARKVSAHFKPPLHNGSLFSRAMDSGHPDAYAATEGIAEADAFSAYATARALVHRARVR</sequence>
<proteinExistence type="predicted"/>
<evidence type="ECO:0000313" key="1">
    <source>
        <dbReference type="EMBL" id="MBZ5739763.1"/>
    </source>
</evidence>
<protein>
    <submittedName>
        <fullName evidence="1">Uncharacterized protein</fullName>
    </submittedName>
</protein>
<dbReference type="Proteomes" id="UP000780875">
    <property type="component" value="Unassembled WGS sequence"/>
</dbReference>
<name>A0ABS7UFH6_9ACTN</name>